<dbReference type="SUPFAM" id="SSF46689">
    <property type="entry name" value="Homeodomain-like"/>
    <property type="match status" value="2"/>
</dbReference>
<accession>A0A1B7LY11</accession>
<dbReference type="Gene3D" id="1.10.10.60">
    <property type="entry name" value="Homeodomain-like"/>
    <property type="match status" value="2"/>
</dbReference>
<proteinExistence type="predicted"/>
<dbReference type="Pfam" id="PF12833">
    <property type="entry name" value="HTH_18"/>
    <property type="match status" value="1"/>
</dbReference>
<dbReference type="GO" id="GO:0043565">
    <property type="term" value="F:sequence-specific DNA binding"/>
    <property type="evidence" value="ECO:0007669"/>
    <property type="project" value="InterPro"/>
</dbReference>
<protein>
    <submittedName>
        <fullName evidence="5">AraC family transcriptional regulator</fullName>
    </submittedName>
</protein>
<evidence type="ECO:0000313" key="6">
    <source>
        <dbReference type="Proteomes" id="UP000078292"/>
    </source>
</evidence>
<dbReference type="SMART" id="SM00871">
    <property type="entry name" value="AraC_E_bind"/>
    <property type="match status" value="1"/>
</dbReference>
<dbReference type="SUPFAM" id="SSF55136">
    <property type="entry name" value="Probable bacterial effector-binding domain"/>
    <property type="match status" value="1"/>
</dbReference>
<reference evidence="5 6" key="1">
    <citation type="submission" date="2016-04" db="EMBL/GenBank/DDBJ databases">
        <title>First whole genome shotgun sequence of the bacterium Enteractinococcus sp. strain UASWS1574.</title>
        <authorList>
            <person name="Crovadore J."/>
            <person name="Chablais R."/>
            <person name="Lefort F."/>
        </authorList>
    </citation>
    <scope>NUCLEOTIDE SEQUENCE [LARGE SCALE GENOMIC DNA]</scope>
    <source>
        <strain evidence="5 6">UASWS1574</strain>
    </source>
</reference>
<feature type="domain" description="HTH araC/xylS-type" evidence="4">
    <location>
        <begin position="5"/>
        <end position="102"/>
    </location>
</feature>
<dbReference type="SMART" id="SM00342">
    <property type="entry name" value="HTH_ARAC"/>
    <property type="match status" value="1"/>
</dbReference>
<dbReference type="RefSeq" id="WP_043057484.1">
    <property type="nucleotide sequence ID" value="NZ_LXEY01000020.1"/>
</dbReference>
<evidence type="ECO:0000256" key="1">
    <source>
        <dbReference type="ARBA" id="ARBA00023015"/>
    </source>
</evidence>
<dbReference type="Gene3D" id="3.20.80.10">
    <property type="entry name" value="Regulatory factor, effector binding domain"/>
    <property type="match status" value="1"/>
</dbReference>
<organism evidence="5 6">
    <name type="scientific">Enteractinococcus helveticum</name>
    <dbReference type="NCBI Taxonomy" id="1837282"/>
    <lineage>
        <taxon>Bacteria</taxon>
        <taxon>Bacillati</taxon>
        <taxon>Actinomycetota</taxon>
        <taxon>Actinomycetes</taxon>
        <taxon>Micrococcales</taxon>
        <taxon>Micrococcaceae</taxon>
    </lineage>
</organism>
<evidence type="ECO:0000313" key="5">
    <source>
        <dbReference type="EMBL" id="OAV60170.1"/>
    </source>
</evidence>
<keyword evidence="6" id="KW-1185">Reference proteome</keyword>
<dbReference type="PROSITE" id="PS01124">
    <property type="entry name" value="HTH_ARAC_FAMILY_2"/>
    <property type="match status" value="1"/>
</dbReference>
<keyword evidence="3" id="KW-0804">Transcription</keyword>
<dbReference type="Proteomes" id="UP000078292">
    <property type="component" value="Unassembled WGS sequence"/>
</dbReference>
<dbReference type="Pfam" id="PF14526">
    <property type="entry name" value="Cass2"/>
    <property type="match status" value="1"/>
</dbReference>
<evidence type="ECO:0000259" key="4">
    <source>
        <dbReference type="PROSITE" id="PS01124"/>
    </source>
</evidence>
<dbReference type="PANTHER" id="PTHR47504:SF5">
    <property type="entry name" value="RIGHT ORIGIN-BINDING PROTEIN"/>
    <property type="match status" value="1"/>
</dbReference>
<dbReference type="InterPro" id="IPR029441">
    <property type="entry name" value="Cass2"/>
</dbReference>
<gene>
    <name evidence="5" type="ORF">A6F49_12300</name>
</gene>
<evidence type="ECO:0000256" key="2">
    <source>
        <dbReference type="ARBA" id="ARBA00023125"/>
    </source>
</evidence>
<keyword evidence="2" id="KW-0238">DNA-binding</keyword>
<dbReference type="AlphaFoldDB" id="A0A1B7LY11"/>
<keyword evidence="1" id="KW-0805">Transcription regulation</keyword>
<dbReference type="PANTHER" id="PTHR47504">
    <property type="entry name" value="RIGHT ORIGIN-BINDING PROTEIN"/>
    <property type="match status" value="1"/>
</dbReference>
<dbReference type="InterPro" id="IPR011256">
    <property type="entry name" value="Reg_factor_effector_dom_sf"/>
</dbReference>
<dbReference type="InterPro" id="IPR050959">
    <property type="entry name" value="MarA-like"/>
</dbReference>
<dbReference type="EMBL" id="LXEY01000020">
    <property type="protein sequence ID" value="OAV60170.1"/>
    <property type="molecule type" value="Genomic_DNA"/>
</dbReference>
<dbReference type="InterPro" id="IPR010499">
    <property type="entry name" value="AraC_E-bd"/>
</dbReference>
<dbReference type="STRING" id="1837282.A6F49_12300"/>
<dbReference type="InterPro" id="IPR018060">
    <property type="entry name" value="HTH_AraC"/>
</dbReference>
<comment type="caution">
    <text evidence="5">The sequence shown here is derived from an EMBL/GenBank/DDBJ whole genome shotgun (WGS) entry which is preliminary data.</text>
</comment>
<dbReference type="GO" id="GO:0003700">
    <property type="term" value="F:DNA-binding transcription factor activity"/>
    <property type="evidence" value="ECO:0007669"/>
    <property type="project" value="InterPro"/>
</dbReference>
<dbReference type="OrthoDB" id="9801123at2"/>
<name>A0A1B7LY11_9MICC</name>
<sequence>MHEWNTAVEHIETNLTEPIQVADLAQLAMTSEYHFRRMFATLAGMPISEYIRNRRLTKATANLLAGVSVLDTAITYGYGSADAFTRAFKIFHGLTPTQARESGAILRSQSQLKIRISIEGTHNVPYRIIEKSAFHLVGYNTQVPIVARGTNEAIQQFERSLNPTALKALHELSNIEPLGTVSATEYLDDDDAQVIYWHAVATTTPDESFQTKPIPAGQWVVFTTEGKVPEAFQQLWATAAAEWFPANPYEWAPGPQLLKTQLNAQGNCGQAELWIPIVRK</sequence>
<evidence type="ECO:0000256" key="3">
    <source>
        <dbReference type="ARBA" id="ARBA00023163"/>
    </source>
</evidence>
<dbReference type="InterPro" id="IPR009057">
    <property type="entry name" value="Homeodomain-like_sf"/>
</dbReference>